<proteinExistence type="predicted"/>
<dbReference type="PROSITE" id="PS00108">
    <property type="entry name" value="PROTEIN_KINASE_ST"/>
    <property type="match status" value="1"/>
</dbReference>
<organism evidence="5 6">
    <name type="scientific">Durusdinium trenchii</name>
    <dbReference type="NCBI Taxonomy" id="1381693"/>
    <lineage>
        <taxon>Eukaryota</taxon>
        <taxon>Sar</taxon>
        <taxon>Alveolata</taxon>
        <taxon>Dinophyceae</taxon>
        <taxon>Suessiales</taxon>
        <taxon>Symbiodiniaceae</taxon>
        <taxon>Durusdinium</taxon>
    </lineage>
</organism>
<accession>A0ABP0PPZ3</accession>
<keyword evidence="2" id="KW-0067">ATP-binding</keyword>
<dbReference type="InterPro" id="IPR000719">
    <property type="entry name" value="Prot_kinase_dom"/>
</dbReference>
<dbReference type="Proteomes" id="UP001642484">
    <property type="component" value="Unassembled WGS sequence"/>
</dbReference>
<evidence type="ECO:0000256" key="2">
    <source>
        <dbReference type="ARBA" id="ARBA00022840"/>
    </source>
</evidence>
<keyword evidence="3" id="KW-0175">Coiled coil</keyword>
<dbReference type="EMBL" id="CAXAMN010023495">
    <property type="protein sequence ID" value="CAK9078105.1"/>
    <property type="molecule type" value="Genomic_DNA"/>
</dbReference>
<evidence type="ECO:0000256" key="3">
    <source>
        <dbReference type="SAM" id="Coils"/>
    </source>
</evidence>
<keyword evidence="1" id="KW-0547">Nucleotide-binding</keyword>
<gene>
    <name evidence="5" type="ORF">CCMP2556_LOCUS38479</name>
</gene>
<evidence type="ECO:0000313" key="5">
    <source>
        <dbReference type="EMBL" id="CAK9078105.1"/>
    </source>
</evidence>
<dbReference type="InterPro" id="IPR008271">
    <property type="entry name" value="Ser/Thr_kinase_AS"/>
</dbReference>
<evidence type="ECO:0000259" key="4">
    <source>
        <dbReference type="PROSITE" id="PS50011"/>
    </source>
</evidence>
<name>A0ABP0PPZ3_9DINO</name>
<dbReference type="InterPro" id="IPR011009">
    <property type="entry name" value="Kinase-like_dom_sf"/>
</dbReference>
<sequence length="510" mass="57610">MEFAAKRLECQDAQQREQLERMTAAEIRVLTTFAHPNIIALLGHCSHRDGAILVYEFQPEGSLDQHLIKDEKARQLTWGRRSSIVSGLLAAVSYLHHHNPEGPCYHRDIKPGNIMLTASLSPKLGDCGLSRFLPRDRPGQSRMTMQLTQGAGPAGTPGFMCKRYVETGKFNDKSEVYSIGITILQIIAAQLDFDDDFSDLIEEADAEEIARRPDPRVPANGPDLETLKKLSAMAAASVQRFSKRIQVMPLLRQAREAASTLSTSEVPALKSEVERMAAELRRLRLAEEKAAELAAALTKRCELCFDEVSVEQVGSLMCPNEHLICSDCSPDMVRNFLERIGASDTMLDDHSSRGGLIPCVRHNPAFQPQCSRHYTDQSLARALPDEIFVGYRAAQDDVTENRIWHQHNQRFQEEVSRMQRQLEGEQATKREEAASTEFLRRQYPNAKMCPRCRCGPVINENCFDLQSHHNEASGRSRINNSCQQCGFFTRDWNQWLPWDGVLRRGYVDRG</sequence>
<feature type="coiled-coil region" evidence="3">
    <location>
        <begin position="266"/>
        <end position="296"/>
    </location>
</feature>
<feature type="domain" description="Protein kinase" evidence="4">
    <location>
        <begin position="1"/>
        <end position="269"/>
    </location>
</feature>
<comment type="caution">
    <text evidence="5">The sequence shown here is derived from an EMBL/GenBank/DDBJ whole genome shotgun (WGS) entry which is preliminary data.</text>
</comment>
<dbReference type="PANTHER" id="PTHR27001:SF931">
    <property type="entry name" value="OS11G0664100 PROTEIN"/>
    <property type="match status" value="1"/>
</dbReference>
<dbReference type="SUPFAM" id="SSF56112">
    <property type="entry name" value="Protein kinase-like (PK-like)"/>
    <property type="match status" value="1"/>
</dbReference>
<dbReference type="SMART" id="SM00220">
    <property type="entry name" value="S_TKc"/>
    <property type="match status" value="1"/>
</dbReference>
<keyword evidence="6" id="KW-1185">Reference proteome</keyword>
<protein>
    <recommendedName>
        <fullName evidence="4">Protein kinase domain-containing protein</fullName>
    </recommendedName>
</protein>
<dbReference type="Pfam" id="PF00069">
    <property type="entry name" value="Pkinase"/>
    <property type="match status" value="1"/>
</dbReference>
<dbReference type="PROSITE" id="PS50011">
    <property type="entry name" value="PROTEIN_KINASE_DOM"/>
    <property type="match status" value="1"/>
</dbReference>
<dbReference type="PANTHER" id="PTHR27001">
    <property type="entry name" value="OS01G0253100 PROTEIN"/>
    <property type="match status" value="1"/>
</dbReference>
<evidence type="ECO:0000256" key="1">
    <source>
        <dbReference type="ARBA" id="ARBA00022741"/>
    </source>
</evidence>
<dbReference type="Gene3D" id="1.10.510.10">
    <property type="entry name" value="Transferase(Phosphotransferase) domain 1"/>
    <property type="match status" value="1"/>
</dbReference>
<evidence type="ECO:0000313" key="6">
    <source>
        <dbReference type="Proteomes" id="UP001642484"/>
    </source>
</evidence>
<reference evidence="5 6" key="1">
    <citation type="submission" date="2024-02" db="EMBL/GenBank/DDBJ databases">
        <authorList>
            <person name="Chen Y."/>
            <person name="Shah S."/>
            <person name="Dougan E. K."/>
            <person name="Thang M."/>
            <person name="Chan C."/>
        </authorList>
    </citation>
    <scope>NUCLEOTIDE SEQUENCE [LARGE SCALE GENOMIC DNA]</scope>
</reference>